<dbReference type="EMBL" id="SKCS01000454">
    <property type="protein sequence ID" value="TNN06658.1"/>
    <property type="molecule type" value="Genomic_DNA"/>
</dbReference>
<keyword evidence="3" id="KW-1185">Reference proteome</keyword>
<proteinExistence type="inferred from homology"/>
<accession>A0A4Z2CR51</accession>
<comment type="similarity">
    <text evidence="1">Belongs to the cornifelin family.</text>
</comment>
<comment type="caution">
    <text evidence="2">The sequence shown here is derived from an EMBL/GenBank/DDBJ whole genome shotgun (WGS) entry which is preliminary data.</text>
</comment>
<gene>
    <name evidence="2" type="ORF">EWB00_008241</name>
</gene>
<reference evidence="2 3" key="1">
    <citation type="submission" date="2019-03" db="EMBL/GenBank/DDBJ databases">
        <title>An improved genome assembly of the fluke Schistosoma japonicum.</title>
        <authorList>
            <person name="Hu W."/>
            <person name="Luo F."/>
            <person name="Yin M."/>
            <person name="Mo X."/>
            <person name="Sun C."/>
            <person name="Wu Q."/>
            <person name="Zhu B."/>
            <person name="Xiang M."/>
            <person name="Wang J."/>
            <person name="Wang Y."/>
            <person name="Zhang T."/>
            <person name="Xu B."/>
            <person name="Zheng H."/>
            <person name="Feng Z."/>
        </authorList>
    </citation>
    <scope>NUCLEOTIDE SEQUENCE [LARGE SCALE GENOMIC DNA]</scope>
    <source>
        <strain evidence="2">HuSjv2</strain>
        <tissue evidence="2">Worms</tissue>
    </source>
</reference>
<dbReference type="OrthoDB" id="9909019at2759"/>
<evidence type="ECO:0000256" key="1">
    <source>
        <dbReference type="ARBA" id="ARBA00009024"/>
    </source>
</evidence>
<dbReference type="Proteomes" id="UP000311919">
    <property type="component" value="Unassembled WGS sequence"/>
</dbReference>
<dbReference type="InterPro" id="IPR006461">
    <property type="entry name" value="PLAC_motif_containing"/>
</dbReference>
<organism evidence="2 3">
    <name type="scientific">Schistosoma japonicum</name>
    <name type="common">Blood fluke</name>
    <dbReference type="NCBI Taxonomy" id="6182"/>
    <lineage>
        <taxon>Eukaryota</taxon>
        <taxon>Metazoa</taxon>
        <taxon>Spiralia</taxon>
        <taxon>Lophotrochozoa</taxon>
        <taxon>Platyhelminthes</taxon>
        <taxon>Trematoda</taxon>
        <taxon>Digenea</taxon>
        <taxon>Strigeidida</taxon>
        <taxon>Schistosomatoidea</taxon>
        <taxon>Schistosomatidae</taxon>
        <taxon>Schistosoma</taxon>
    </lineage>
</organism>
<name>A0A4Z2CR51_SCHJA</name>
<evidence type="ECO:0000313" key="2">
    <source>
        <dbReference type="EMBL" id="TNN06658.1"/>
    </source>
</evidence>
<protein>
    <submittedName>
        <fullName evidence="2">CornifelinA-like</fullName>
    </submittedName>
</protein>
<dbReference type="Pfam" id="PF04749">
    <property type="entry name" value="PLAC8"/>
    <property type="match status" value="1"/>
</dbReference>
<evidence type="ECO:0000313" key="3">
    <source>
        <dbReference type="Proteomes" id="UP000311919"/>
    </source>
</evidence>
<dbReference type="AlphaFoldDB" id="A0A4Z2CR51"/>
<sequence>MQSKKEVGIVLDQPGKSAPPRNLTLVPPPHRQWTGGICYCCKNKDWGCFAVCCYFCLLNQLTKAMNEKTCYPCLPWCGLAGLRMKMRTTYGIQGDGCHDCCQLCFCNGCVACQMHHEAQQIGLIEKKSCSDACTQCCVCYK</sequence>
<dbReference type="NCBIfam" id="TIGR01571">
    <property type="entry name" value="A_thal_Cys_rich"/>
    <property type="match status" value="1"/>
</dbReference>
<dbReference type="STRING" id="6182.A0A4Z2CR51"/>